<protein>
    <submittedName>
        <fullName evidence="6">Syntaxin-binding protein 5-like</fullName>
    </submittedName>
</protein>
<reference evidence="6" key="1">
    <citation type="submission" date="2020-08" db="EMBL/GenBank/DDBJ databases">
        <title>Multicomponent nature underlies the extraordinary mechanical properties of spider dragline silk.</title>
        <authorList>
            <person name="Kono N."/>
            <person name="Nakamura H."/>
            <person name="Mori M."/>
            <person name="Yoshida Y."/>
            <person name="Ohtoshi R."/>
            <person name="Malay A.D."/>
            <person name="Moran D.A.P."/>
            <person name="Tomita M."/>
            <person name="Numata K."/>
            <person name="Arakawa K."/>
        </authorList>
    </citation>
    <scope>NUCLEOTIDE SEQUENCE</scope>
</reference>
<dbReference type="Gene3D" id="1.20.5.110">
    <property type="match status" value="1"/>
</dbReference>
<dbReference type="PANTHER" id="PTHR10241">
    <property type="entry name" value="LETHAL 2 GIANT LARVAE PROTEIN"/>
    <property type="match status" value="1"/>
</dbReference>
<evidence type="ECO:0000256" key="1">
    <source>
        <dbReference type="ARBA" id="ARBA00004496"/>
    </source>
</evidence>
<dbReference type="PANTHER" id="PTHR10241:SF25">
    <property type="entry name" value="TOMOSYN, ISOFORM C"/>
    <property type="match status" value="1"/>
</dbReference>
<evidence type="ECO:0000259" key="5">
    <source>
        <dbReference type="PROSITE" id="PS50892"/>
    </source>
</evidence>
<keyword evidence="3 4" id="KW-0175">Coiled coil</keyword>
<feature type="domain" description="V-SNARE coiled-coil homology" evidence="5">
    <location>
        <begin position="105"/>
        <end position="169"/>
    </location>
</feature>
<evidence type="ECO:0000313" key="6">
    <source>
        <dbReference type="EMBL" id="GFY09032.1"/>
    </source>
</evidence>
<gene>
    <name evidence="6" type="primary">STXBP5L</name>
    <name evidence="6" type="ORF">TNCV_4662231</name>
</gene>
<dbReference type="Proteomes" id="UP000887159">
    <property type="component" value="Unassembled WGS sequence"/>
</dbReference>
<dbReference type="AlphaFoldDB" id="A0A8X6S7U8"/>
<dbReference type="GO" id="GO:0031201">
    <property type="term" value="C:SNARE complex"/>
    <property type="evidence" value="ECO:0007669"/>
    <property type="project" value="TreeGrafter"/>
</dbReference>
<dbReference type="SUPFAM" id="SSF58038">
    <property type="entry name" value="SNARE fusion complex"/>
    <property type="match status" value="1"/>
</dbReference>
<name>A0A8X6S7U8_TRICX</name>
<organism evidence="6 7">
    <name type="scientific">Trichonephila clavipes</name>
    <name type="common">Golden silk orbweaver</name>
    <name type="synonym">Nephila clavipes</name>
    <dbReference type="NCBI Taxonomy" id="2585209"/>
    <lineage>
        <taxon>Eukaryota</taxon>
        <taxon>Metazoa</taxon>
        <taxon>Ecdysozoa</taxon>
        <taxon>Arthropoda</taxon>
        <taxon>Chelicerata</taxon>
        <taxon>Arachnida</taxon>
        <taxon>Araneae</taxon>
        <taxon>Araneomorphae</taxon>
        <taxon>Entelegynae</taxon>
        <taxon>Araneoidea</taxon>
        <taxon>Nephilidae</taxon>
        <taxon>Trichonephila</taxon>
    </lineage>
</organism>
<dbReference type="Pfam" id="PF00957">
    <property type="entry name" value="Synaptobrevin"/>
    <property type="match status" value="1"/>
</dbReference>
<dbReference type="InterPro" id="IPR042855">
    <property type="entry name" value="V_SNARE_CC"/>
</dbReference>
<feature type="coiled-coil region" evidence="4">
    <location>
        <begin position="120"/>
        <end position="154"/>
    </location>
</feature>
<accession>A0A8X6S7U8</accession>
<keyword evidence="7" id="KW-1185">Reference proteome</keyword>
<comment type="caution">
    <text evidence="6">The sequence shown here is derived from an EMBL/GenBank/DDBJ whole genome shotgun (WGS) entry which is preliminary data.</text>
</comment>
<dbReference type="GO" id="GO:0005096">
    <property type="term" value="F:GTPase activator activity"/>
    <property type="evidence" value="ECO:0007669"/>
    <property type="project" value="TreeGrafter"/>
</dbReference>
<dbReference type="GO" id="GO:0019905">
    <property type="term" value="F:syntaxin binding"/>
    <property type="evidence" value="ECO:0007669"/>
    <property type="project" value="TreeGrafter"/>
</dbReference>
<dbReference type="GO" id="GO:0006887">
    <property type="term" value="P:exocytosis"/>
    <property type="evidence" value="ECO:0007669"/>
    <property type="project" value="TreeGrafter"/>
</dbReference>
<comment type="subcellular location">
    <subcellularLocation>
        <location evidence="1">Cytoplasm</location>
    </subcellularLocation>
</comment>
<dbReference type="EMBL" id="BMAU01021284">
    <property type="protein sequence ID" value="GFY09032.1"/>
    <property type="molecule type" value="Genomic_DNA"/>
</dbReference>
<dbReference type="GO" id="GO:0005886">
    <property type="term" value="C:plasma membrane"/>
    <property type="evidence" value="ECO:0007669"/>
    <property type="project" value="TreeGrafter"/>
</dbReference>
<dbReference type="CDD" id="cd15873">
    <property type="entry name" value="R-SNARE_STXBP5_6"/>
    <property type="match status" value="1"/>
</dbReference>
<evidence type="ECO:0000256" key="4">
    <source>
        <dbReference type="SAM" id="Coils"/>
    </source>
</evidence>
<evidence type="ECO:0000313" key="7">
    <source>
        <dbReference type="Proteomes" id="UP000887159"/>
    </source>
</evidence>
<keyword evidence="2" id="KW-0963">Cytoplasm</keyword>
<dbReference type="GO" id="GO:0006893">
    <property type="term" value="P:Golgi to plasma membrane transport"/>
    <property type="evidence" value="ECO:0007669"/>
    <property type="project" value="TreeGrafter"/>
</dbReference>
<proteinExistence type="predicted"/>
<evidence type="ECO:0000256" key="3">
    <source>
        <dbReference type="PROSITE-ProRule" id="PRU00290"/>
    </source>
</evidence>
<sequence>MVLHYLVGRGHLGGLDDMAQPLDVSCQKCTDICSNYCPSELENNALQDMLGTLFVNKEIPEAPKQSFFKGLFSSGPSVLDREELFGISSGKPSKNIASHVHISSNTEQIKGQSGTLGGELAKVKQNLAERGEALSQLEDRTEKMMSEAESFQSAARQLATKFKDKKWYQF</sequence>
<evidence type="ECO:0000256" key="2">
    <source>
        <dbReference type="ARBA" id="ARBA00022490"/>
    </source>
</evidence>
<dbReference type="PROSITE" id="PS50892">
    <property type="entry name" value="V_SNARE"/>
    <property type="match status" value="1"/>
</dbReference>
<dbReference type="GO" id="GO:0045159">
    <property type="term" value="F:myosin II binding"/>
    <property type="evidence" value="ECO:0007669"/>
    <property type="project" value="TreeGrafter"/>
</dbReference>